<evidence type="ECO:0000313" key="2">
    <source>
        <dbReference type="EMBL" id="KAF5549839.1"/>
    </source>
</evidence>
<dbReference type="EMBL" id="JAAOAM010000085">
    <property type="protein sequence ID" value="KAF5549839.1"/>
    <property type="molecule type" value="Genomic_DNA"/>
</dbReference>
<proteinExistence type="predicted"/>
<sequence>MSSTNEPVRMPDISTLTATATTYIDVSRTIDTEALSRILGDDYSQRLAPTSVNLPGSMDRHDLIARLNQVGEVMSSFPVTIKQMWPNPSLRQVLVWANFETNFHRQLRDTDDDEEPDEAGRVHVSDDHG</sequence>
<dbReference type="AlphaFoldDB" id="A0A8H5J6P9"/>
<gene>
    <name evidence="2" type="ORF">FMEXI_4091</name>
</gene>
<feature type="compositionally biased region" description="Basic and acidic residues" evidence="1">
    <location>
        <begin position="118"/>
        <end position="129"/>
    </location>
</feature>
<name>A0A8H5J6P9_9HYPO</name>
<protein>
    <submittedName>
        <fullName evidence="2">Uncharacterized protein</fullName>
    </submittedName>
</protein>
<keyword evidence="3" id="KW-1185">Reference proteome</keyword>
<reference evidence="2 3" key="1">
    <citation type="submission" date="2020-05" db="EMBL/GenBank/DDBJ databases">
        <title>Identification and distribution of gene clusters putatively required for synthesis of sphingolipid metabolism inhibitors in phylogenetically diverse species of the filamentous fungus Fusarium.</title>
        <authorList>
            <person name="Kim H.-S."/>
            <person name="Busman M."/>
            <person name="Brown D.W."/>
            <person name="Divon H."/>
            <person name="Uhlig S."/>
            <person name="Proctor R.H."/>
        </authorList>
    </citation>
    <scope>NUCLEOTIDE SEQUENCE [LARGE SCALE GENOMIC DNA]</scope>
    <source>
        <strain evidence="2 3">NRRL 53147</strain>
    </source>
</reference>
<comment type="caution">
    <text evidence="2">The sequence shown here is derived from an EMBL/GenBank/DDBJ whole genome shotgun (WGS) entry which is preliminary data.</text>
</comment>
<evidence type="ECO:0000256" key="1">
    <source>
        <dbReference type="SAM" id="MobiDB-lite"/>
    </source>
</evidence>
<evidence type="ECO:0000313" key="3">
    <source>
        <dbReference type="Proteomes" id="UP000522262"/>
    </source>
</evidence>
<dbReference type="Proteomes" id="UP000522262">
    <property type="component" value="Unassembled WGS sequence"/>
</dbReference>
<feature type="region of interest" description="Disordered" evidence="1">
    <location>
        <begin position="107"/>
        <end position="129"/>
    </location>
</feature>
<organism evidence="2 3">
    <name type="scientific">Fusarium mexicanum</name>
    <dbReference type="NCBI Taxonomy" id="751941"/>
    <lineage>
        <taxon>Eukaryota</taxon>
        <taxon>Fungi</taxon>
        <taxon>Dikarya</taxon>
        <taxon>Ascomycota</taxon>
        <taxon>Pezizomycotina</taxon>
        <taxon>Sordariomycetes</taxon>
        <taxon>Hypocreomycetidae</taxon>
        <taxon>Hypocreales</taxon>
        <taxon>Nectriaceae</taxon>
        <taxon>Fusarium</taxon>
        <taxon>Fusarium fujikuroi species complex</taxon>
    </lineage>
</organism>
<accession>A0A8H5J6P9</accession>